<proteinExistence type="predicted"/>
<name>A0ABX8TXI7_9ACTN</name>
<dbReference type="EMBL" id="CP068985">
    <property type="protein sequence ID" value="QYC39451.1"/>
    <property type="molecule type" value="Genomic_DNA"/>
</dbReference>
<feature type="transmembrane region" description="Helical" evidence="2">
    <location>
        <begin position="180"/>
        <end position="197"/>
    </location>
</feature>
<keyword evidence="4" id="KW-1185">Reference proteome</keyword>
<evidence type="ECO:0000256" key="1">
    <source>
        <dbReference type="SAM" id="MobiDB-lite"/>
    </source>
</evidence>
<dbReference type="RefSeq" id="WP_020545400.1">
    <property type="nucleotide sequence ID" value="NZ_CP068985.1"/>
</dbReference>
<sequence length="258" mass="25699">MIPRWSLWATAGGTAVSAAALTWTELTLPGQPLLSDYALVAGGLVPVLVGMLALAGACLSLAYGLAVADPARTAATRVLLLAGAAGLMLSAVFPTDPGTSQVGTLAGEIHRWSAAVVFTALPVAGWTFARGRAAAARWNAVRAMSVTAAVTLAAYLAAHPATVTSPLINGAAYYGPLERAVVLAEMVLLVTMALAAVTRRATARATATPAVSAHAQPAPTRSAPARSAPARSAHAQPAPAGDAPCEDAAAEGAPGLAA</sequence>
<dbReference type="Proteomes" id="UP000824681">
    <property type="component" value="Chromosome"/>
</dbReference>
<keyword evidence="2" id="KW-0472">Membrane</keyword>
<evidence type="ECO:0008006" key="5">
    <source>
        <dbReference type="Google" id="ProtNLM"/>
    </source>
</evidence>
<dbReference type="InterPro" id="IPR009339">
    <property type="entry name" value="DUF998"/>
</dbReference>
<feature type="transmembrane region" description="Helical" evidence="2">
    <location>
        <begin position="74"/>
        <end position="92"/>
    </location>
</feature>
<keyword evidence="2" id="KW-1133">Transmembrane helix</keyword>
<feature type="transmembrane region" description="Helical" evidence="2">
    <location>
        <begin position="112"/>
        <end position="129"/>
    </location>
</feature>
<protein>
    <recommendedName>
        <fullName evidence="5">DUF998 domain-containing protein</fullName>
    </recommendedName>
</protein>
<gene>
    <name evidence="3" type="ORF">Nocox_09135</name>
</gene>
<feature type="transmembrane region" description="Helical" evidence="2">
    <location>
        <begin position="141"/>
        <end position="160"/>
    </location>
</feature>
<feature type="transmembrane region" description="Helical" evidence="2">
    <location>
        <begin position="37"/>
        <end position="62"/>
    </location>
</feature>
<feature type="compositionally biased region" description="Low complexity" evidence="1">
    <location>
        <begin position="207"/>
        <end position="240"/>
    </location>
</feature>
<dbReference type="Pfam" id="PF06197">
    <property type="entry name" value="DUF998"/>
    <property type="match status" value="1"/>
</dbReference>
<evidence type="ECO:0000313" key="3">
    <source>
        <dbReference type="EMBL" id="QYC39451.1"/>
    </source>
</evidence>
<organism evidence="3 4">
    <name type="scientific">Nonomuraea coxensis DSM 45129</name>
    <dbReference type="NCBI Taxonomy" id="1122611"/>
    <lineage>
        <taxon>Bacteria</taxon>
        <taxon>Bacillati</taxon>
        <taxon>Actinomycetota</taxon>
        <taxon>Actinomycetes</taxon>
        <taxon>Streptosporangiales</taxon>
        <taxon>Streptosporangiaceae</taxon>
        <taxon>Nonomuraea</taxon>
    </lineage>
</organism>
<evidence type="ECO:0000313" key="4">
    <source>
        <dbReference type="Proteomes" id="UP000824681"/>
    </source>
</evidence>
<reference evidence="3 4" key="1">
    <citation type="journal article" date="2021" name="ACS Chem. Biol.">
        <title>Genomic-Led Discovery of a Novel Glycopeptide Antibiotic by Nonomuraea coxensis DSM 45129.</title>
        <authorList>
            <person name="Yushchuk O."/>
            <person name="Vior N.M."/>
            <person name="Andreo-Vidal A."/>
            <person name="Berini F."/>
            <person name="Ruckert C."/>
            <person name="Busche T."/>
            <person name="Binda E."/>
            <person name="Kalinowski J."/>
            <person name="Truman A.W."/>
            <person name="Marinelli F."/>
        </authorList>
    </citation>
    <scope>NUCLEOTIDE SEQUENCE [LARGE SCALE GENOMIC DNA]</scope>
    <source>
        <strain evidence="3 4">DSM 45129</strain>
    </source>
</reference>
<evidence type="ECO:0000256" key="2">
    <source>
        <dbReference type="SAM" id="Phobius"/>
    </source>
</evidence>
<feature type="region of interest" description="Disordered" evidence="1">
    <location>
        <begin position="207"/>
        <end position="258"/>
    </location>
</feature>
<accession>A0ABX8TXI7</accession>
<keyword evidence="2" id="KW-0812">Transmembrane</keyword>